<accession>A0A0F9ATB7</accession>
<protein>
    <submittedName>
        <fullName evidence="1">Uncharacterized protein</fullName>
    </submittedName>
</protein>
<organism evidence="1">
    <name type="scientific">marine sediment metagenome</name>
    <dbReference type="NCBI Taxonomy" id="412755"/>
    <lineage>
        <taxon>unclassified sequences</taxon>
        <taxon>metagenomes</taxon>
        <taxon>ecological metagenomes</taxon>
    </lineage>
</organism>
<evidence type="ECO:0000313" key="1">
    <source>
        <dbReference type="EMBL" id="KKK75406.1"/>
    </source>
</evidence>
<feature type="non-terminal residue" evidence="1">
    <location>
        <position position="1"/>
    </location>
</feature>
<sequence>GVSVNADGTKLYWIGLNGGLFHQYTMSVANDISTATADTTFDLGTEITALSTPKGGVWKADGTRCYFAGSSDKDLYQINVAEEPEDRKLTISGGCASPAVWEFTLEKTTGDEGLDSSLIYLRGGEARVTTNVISGLVGLHCLNGETVCILADGNLEPDQTIVNGTITIENNRKVARAAIGFCYTTDIETLNIEVPSPPGTIQDKRKKITEVLIRFYKSRMPFIGPNSFDMVEIKGREFEKYGAPTELLTGDKTINIPPSWNSNGRLFIRMREPVPMTILGLFPDITVGDDL</sequence>
<dbReference type="EMBL" id="LAZR01055880">
    <property type="protein sequence ID" value="KKK75406.1"/>
    <property type="molecule type" value="Genomic_DNA"/>
</dbReference>
<dbReference type="SUPFAM" id="SSF75011">
    <property type="entry name" value="3-carboxy-cis,cis-mucoante lactonizing enzyme"/>
    <property type="match status" value="1"/>
</dbReference>
<dbReference type="AlphaFoldDB" id="A0A0F9ATB7"/>
<comment type="caution">
    <text evidence="1">The sequence shown here is derived from an EMBL/GenBank/DDBJ whole genome shotgun (WGS) entry which is preliminary data.</text>
</comment>
<name>A0A0F9ATB7_9ZZZZ</name>
<reference evidence="1" key="1">
    <citation type="journal article" date="2015" name="Nature">
        <title>Complex archaea that bridge the gap between prokaryotes and eukaryotes.</title>
        <authorList>
            <person name="Spang A."/>
            <person name="Saw J.H."/>
            <person name="Jorgensen S.L."/>
            <person name="Zaremba-Niedzwiedzka K."/>
            <person name="Martijn J."/>
            <person name="Lind A.E."/>
            <person name="van Eijk R."/>
            <person name="Schleper C."/>
            <person name="Guy L."/>
            <person name="Ettema T.J."/>
        </authorList>
    </citation>
    <scope>NUCLEOTIDE SEQUENCE</scope>
</reference>
<gene>
    <name evidence="1" type="ORF">LCGC14_2874040</name>
</gene>
<proteinExistence type="predicted"/>